<dbReference type="PANTHER" id="PTHR40032:SF1">
    <property type="entry name" value="EXPORTED PROTEIN"/>
    <property type="match status" value="1"/>
</dbReference>
<keyword evidence="3" id="KW-1185">Reference proteome</keyword>
<reference evidence="2" key="1">
    <citation type="submission" date="2023-03" db="EMBL/GenBank/DDBJ databases">
        <title>MT1 and MT2 Draft Genomes of Novel Species.</title>
        <authorList>
            <person name="Venkateswaran K."/>
        </authorList>
    </citation>
    <scope>NUCLEOTIDE SEQUENCE</scope>
    <source>
        <strain evidence="2">F6_3S_P_1C</strain>
    </source>
</reference>
<proteinExistence type="predicted"/>
<dbReference type="EMBL" id="JAROCD010000003">
    <property type="protein sequence ID" value="MDN4600914.1"/>
    <property type="molecule type" value="Genomic_DNA"/>
</dbReference>
<sequence>MHKWITVLLISCLFMTVPHLRPAEASSTTSQLEIEISQNLESLFAQRSKYLAGQTNNMVRYYDIQSPLSRHAYTMEINRKTYLHAWSEHRNMKITDCQSKIHISKIRVRDNTATISLGHSQQITYAYKDQLSSTHSFGLGTWHAVTLKKINDQWIVWKEWYLDPLEENPRLIAAGMPSSPPHRPELKDGKNYKRKQAVDYANKYAGIAWRTNDKVKYNSKYKNYNNLGGDCTNFASQALGDQKEGGGLPMMGAWRYHFPKGGTKTWVQTDAFKDFILYSGYGKKIATGSFSKLVEKTEAHPYGLIGELAAGDLIAHVMNHDVDHFSVVTGFDQRGYPLVNSHTADRFQAPFDLGWDNKTTYILIHIRD</sequence>
<dbReference type="Pfam" id="PF12671">
    <property type="entry name" value="Amidase_6"/>
    <property type="match status" value="1"/>
</dbReference>
<dbReference type="PANTHER" id="PTHR40032">
    <property type="entry name" value="EXPORTED PROTEIN-RELATED"/>
    <property type="match status" value="1"/>
</dbReference>
<accession>A0ABT8J9M0</accession>
<dbReference type="RefSeq" id="WP_301245680.1">
    <property type="nucleotide sequence ID" value="NZ_JAROCD010000003.1"/>
</dbReference>
<evidence type="ECO:0000313" key="2">
    <source>
        <dbReference type="EMBL" id="MDN4600914.1"/>
    </source>
</evidence>
<evidence type="ECO:0000259" key="1">
    <source>
        <dbReference type="Pfam" id="PF12671"/>
    </source>
</evidence>
<dbReference type="Proteomes" id="UP001174205">
    <property type="component" value="Unassembled WGS sequence"/>
</dbReference>
<name>A0ABT8J9M0_9BACL</name>
<comment type="caution">
    <text evidence="2">The sequence shown here is derived from an EMBL/GenBank/DDBJ whole genome shotgun (WGS) entry which is preliminary data.</text>
</comment>
<organism evidence="2 3">
    <name type="scientific">Paenibacillus vandeheii</name>
    <dbReference type="NCBI Taxonomy" id="3035917"/>
    <lineage>
        <taxon>Bacteria</taxon>
        <taxon>Bacillati</taxon>
        <taxon>Bacillota</taxon>
        <taxon>Bacilli</taxon>
        <taxon>Bacillales</taxon>
        <taxon>Paenibacillaceae</taxon>
        <taxon>Paenibacillus</taxon>
    </lineage>
</organism>
<dbReference type="InterPro" id="IPR024301">
    <property type="entry name" value="Amidase_6"/>
</dbReference>
<gene>
    <name evidence="2" type="ORF">P5G61_06745</name>
</gene>
<evidence type="ECO:0000313" key="3">
    <source>
        <dbReference type="Proteomes" id="UP001174205"/>
    </source>
</evidence>
<protein>
    <submittedName>
        <fullName evidence="2">Amidase domain-containing protein</fullName>
    </submittedName>
</protein>
<feature type="domain" description="Putative amidase" evidence="1">
    <location>
        <begin position="191"/>
        <end position="362"/>
    </location>
</feature>